<dbReference type="SUPFAM" id="SSF53850">
    <property type="entry name" value="Periplasmic binding protein-like II"/>
    <property type="match status" value="1"/>
</dbReference>
<dbReference type="Gene3D" id="3.40.190.10">
    <property type="entry name" value="Periplasmic binding protein-like II"/>
    <property type="match status" value="2"/>
</dbReference>
<dbReference type="RefSeq" id="WP_036856434.1">
    <property type="nucleotide sequence ID" value="NZ_JRNU01000043.1"/>
</dbReference>
<keyword evidence="2" id="KW-1185">Reference proteome</keyword>
<proteinExistence type="predicted"/>
<comment type="caution">
    <text evidence="1">The sequence shown here is derived from an EMBL/GenBank/DDBJ whole genome shotgun (WGS) entry which is preliminary data.</text>
</comment>
<evidence type="ECO:0000313" key="2">
    <source>
        <dbReference type="Proteomes" id="UP000029614"/>
    </source>
</evidence>
<protein>
    <recommendedName>
        <fullName evidence="3">NLPA lipoprotein</fullName>
    </recommendedName>
</protein>
<dbReference type="EMBL" id="JRNU01000043">
    <property type="protein sequence ID" value="KGF51239.1"/>
    <property type="molecule type" value="Genomic_DNA"/>
</dbReference>
<name>A0A096D149_9BACT</name>
<dbReference type="PROSITE" id="PS51257">
    <property type="entry name" value="PROKAR_LIPOPROTEIN"/>
    <property type="match status" value="1"/>
</dbReference>
<reference evidence="1 2" key="1">
    <citation type="submission" date="2014-07" db="EMBL/GenBank/DDBJ databases">
        <authorList>
            <person name="McCorrison J."/>
            <person name="Sanka R."/>
            <person name="Torralba M."/>
            <person name="Gillis M."/>
            <person name="Haft D.H."/>
            <person name="Methe B."/>
            <person name="Sutton G."/>
            <person name="Nelson K.E."/>
        </authorList>
    </citation>
    <scope>NUCLEOTIDE SEQUENCE [LARGE SCALE GENOMIC DNA]</scope>
    <source>
        <strain evidence="1 2">DNF00058</strain>
    </source>
</reference>
<dbReference type="Proteomes" id="UP000029614">
    <property type="component" value="Unassembled WGS sequence"/>
</dbReference>
<dbReference type="OrthoDB" id="1081427at2"/>
<dbReference type="AlphaFoldDB" id="A0A096D149"/>
<sequence length="304" mass="34913">MKYINYLFFLFFSVLVSCSKSKDRQASELQHIKEEQLAKYKAAFKVAVMPTMDCLPAYLLRDSLLYDSSKVDVILKEYNAQMDCDTAMLYHRVQAAFSDLVRTERLKKRKKLLLHYLTSTNASWKLIADRQAKVIKPADLSDKIVAMTRFSATDFFTDKVVYKAKPKYNVFRVQINDVFVRLRMLANHEIDAYWFEEPQATVAMQGDNVLLYDTSESGISLGVLAIMDNEDRSTQEAAFAEAYNNAVKLINKHGVKYFAGLIKKYMGLTDAQIEALPNIKYSTVEPPRKVDLLSIKSFVENIKR</sequence>
<evidence type="ECO:0000313" key="1">
    <source>
        <dbReference type="EMBL" id="KGF51239.1"/>
    </source>
</evidence>
<gene>
    <name evidence="1" type="ORF">HMPREF9302_08245</name>
</gene>
<accession>A0A096D149</accession>
<organism evidence="1 2">
    <name type="scientific">Prevotella amnii DNF00058</name>
    <dbReference type="NCBI Taxonomy" id="1401066"/>
    <lineage>
        <taxon>Bacteria</taxon>
        <taxon>Pseudomonadati</taxon>
        <taxon>Bacteroidota</taxon>
        <taxon>Bacteroidia</taxon>
        <taxon>Bacteroidales</taxon>
        <taxon>Prevotellaceae</taxon>
        <taxon>Prevotella</taxon>
    </lineage>
</organism>
<evidence type="ECO:0008006" key="3">
    <source>
        <dbReference type="Google" id="ProtNLM"/>
    </source>
</evidence>